<comment type="subcellular location">
    <subcellularLocation>
        <location evidence="1 12">Cytoplasm</location>
    </subcellularLocation>
</comment>
<keyword evidence="8 12" id="KW-0648">Protein biosynthesis</keyword>
<name>A0AA41WVP1_9ALTE</name>
<dbReference type="InterPro" id="IPR006195">
    <property type="entry name" value="aa-tRNA-synth_II"/>
</dbReference>
<evidence type="ECO:0000256" key="7">
    <source>
        <dbReference type="ARBA" id="ARBA00022840"/>
    </source>
</evidence>
<feature type="domain" description="Aminoacyl-transfer RNA synthetases class-II family profile" evidence="16">
    <location>
        <begin position="173"/>
        <end position="415"/>
    </location>
</feature>
<dbReference type="Gene3D" id="3.30.930.10">
    <property type="entry name" value="Bira Bifunctional Protein, Domain 2"/>
    <property type="match status" value="1"/>
</dbReference>
<comment type="similarity">
    <text evidence="3 12">Belongs to the class-II aminoacyl-tRNA synthetase family. Type-1 seryl-tRNA synthetase subfamily.</text>
</comment>
<dbReference type="GO" id="GO:0005524">
    <property type="term" value="F:ATP binding"/>
    <property type="evidence" value="ECO:0007669"/>
    <property type="project" value="UniProtKB-UniRule"/>
</dbReference>
<feature type="binding site" evidence="12 14">
    <location>
        <begin position="354"/>
        <end position="357"/>
    </location>
    <ligand>
        <name>ATP</name>
        <dbReference type="ChEBI" id="CHEBI:30616"/>
    </ligand>
</feature>
<keyword evidence="6 12" id="KW-0547">Nucleotide-binding</keyword>
<evidence type="ECO:0000256" key="6">
    <source>
        <dbReference type="ARBA" id="ARBA00022741"/>
    </source>
</evidence>
<feature type="binding site" evidence="12 13">
    <location>
        <position position="290"/>
    </location>
    <ligand>
        <name>L-serine</name>
        <dbReference type="ChEBI" id="CHEBI:33384"/>
    </ligand>
</feature>
<proteinExistence type="inferred from homology"/>
<evidence type="ECO:0000256" key="9">
    <source>
        <dbReference type="ARBA" id="ARBA00023146"/>
    </source>
</evidence>
<comment type="catalytic activity">
    <reaction evidence="10 12">
        <text>tRNA(Sec) + L-serine + ATP = L-seryl-tRNA(Sec) + AMP + diphosphate + H(+)</text>
        <dbReference type="Rhea" id="RHEA:42580"/>
        <dbReference type="Rhea" id="RHEA-COMP:9742"/>
        <dbReference type="Rhea" id="RHEA-COMP:10128"/>
        <dbReference type="ChEBI" id="CHEBI:15378"/>
        <dbReference type="ChEBI" id="CHEBI:30616"/>
        <dbReference type="ChEBI" id="CHEBI:33019"/>
        <dbReference type="ChEBI" id="CHEBI:33384"/>
        <dbReference type="ChEBI" id="CHEBI:78442"/>
        <dbReference type="ChEBI" id="CHEBI:78533"/>
        <dbReference type="ChEBI" id="CHEBI:456215"/>
        <dbReference type="EC" id="6.1.1.11"/>
    </reaction>
</comment>
<dbReference type="PRINTS" id="PR00981">
    <property type="entry name" value="TRNASYNTHSER"/>
</dbReference>
<feature type="binding site" evidence="13">
    <location>
        <position position="236"/>
    </location>
    <ligand>
        <name>L-serine</name>
        <dbReference type="ChEBI" id="CHEBI:33384"/>
    </ligand>
</feature>
<evidence type="ECO:0000256" key="13">
    <source>
        <dbReference type="PIRSR" id="PIRSR001529-1"/>
    </source>
</evidence>
<dbReference type="InterPro" id="IPR010978">
    <property type="entry name" value="tRNA-bd_arm"/>
</dbReference>
<dbReference type="GO" id="GO:0016260">
    <property type="term" value="P:selenocysteine biosynthetic process"/>
    <property type="evidence" value="ECO:0007669"/>
    <property type="project" value="UniProtKB-UniRule"/>
</dbReference>
<dbReference type="PANTHER" id="PTHR43697">
    <property type="entry name" value="SERYL-TRNA SYNTHETASE"/>
    <property type="match status" value="1"/>
</dbReference>
<comment type="caution">
    <text evidence="17">The sequence shown here is derived from an EMBL/GenBank/DDBJ whole genome shotgun (WGS) entry which is preliminary data.</text>
</comment>
<evidence type="ECO:0000256" key="15">
    <source>
        <dbReference type="SAM" id="Coils"/>
    </source>
</evidence>
<feature type="binding site" evidence="13">
    <location>
        <position position="267"/>
    </location>
    <ligand>
        <name>L-serine</name>
        <dbReference type="ChEBI" id="CHEBI:33384"/>
    </ligand>
</feature>
<comment type="domain">
    <text evidence="12">Consists of two distinct domains, a catalytic core and a N-terminal extension that is involved in tRNA binding.</text>
</comment>
<feature type="binding site" evidence="12 14">
    <location>
        <begin position="267"/>
        <end position="269"/>
    </location>
    <ligand>
        <name>ATP</name>
        <dbReference type="ChEBI" id="CHEBI:30616"/>
    </ligand>
</feature>
<comment type="caution">
    <text evidence="12">Lacks conserved residue(s) required for the propagation of feature annotation.</text>
</comment>
<feature type="binding site" evidence="13">
    <location>
        <position position="388"/>
    </location>
    <ligand>
        <name>L-serine</name>
        <dbReference type="ChEBI" id="CHEBI:33384"/>
    </ligand>
</feature>
<keyword evidence="9 12" id="KW-0030">Aminoacyl-tRNA synthetase</keyword>
<organism evidence="17 18">
    <name type="scientific">Opacimonas viscosa</name>
    <dbReference type="NCBI Taxonomy" id="2961944"/>
    <lineage>
        <taxon>Bacteria</taxon>
        <taxon>Pseudomonadati</taxon>
        <taxon>Pseudomonadota</taxon>
        <taxon>Gammaproteobacteria</taxon>
        <taxon>Alteromonadales</taxon>
        <taxon>Alteromonadaceae</taxon>
        <taxon>Opacimonas</taxon>
    </lineage>
</organism>
<comment type="pathway">
    <text evidence="2 12">Aminoacyl-tRNA biosynthesis; selenocysteinyl-tRNA(Sec) biosynthesis; L-seryl-tRNA(Sec) from L-serine and tRNA(Sec): step 1/1.</text>
</comment>
<comment type="subunit">
    <text evidence="12">Homodimer. The tRNA molecule binds across the dimer.</text>
</comment>
<evidence type="ECO:0000256" key="14">
    <source>
        <dbReference type="PIRSR" id="PIRSR001529-2"/>
    </source>
</evidence>
<dbReference type="InterPro" id="IPR042103">
    <property type="entry name" value="SerRS_1_N_sf"/>
</dbReference>
<dbReference type="NCBIfam" id="TIGR00414">
    <property type="entry name" value="serS"/>
    <property type="match status" value="1"/>
</dbReference>
<dbReference type="EC" id="6.1.1.11" evidence="12"/>
<evidence type="ECO:0000256" key="1">
    <source>
        <dbReference type="ARBA" id="ARBA00004496"/>
    </source>
</evidence>
<dbReference type="PANTHER" id="PTHR43697:SF1">
    <property type="entry name" value="SERINE--TRNA LIGASE"/>
    <property type="match status" value="1"/>
</dbReference>
<dbReference type="GO" id="GO:0006434">
    <property type="term" value="P:seryl-tRNA aminoacylation"/>
    <property type="evidence" value="ECO:0007669"/>
    <property type="project" value="UniProtKB-UniRule"/>
</dbReference>
<dbReference type="HAMAP" id="MF_00176">
    <property type="entry name" value="Ser_tRNA_synth_type1"/>
    <property type="match status" value="1"/>
</dbReference>
<dbReference type="CDD" id="cd00770">
    <property type="entry name" value="SerRS_core"/>
    <property type="match status" value="1"/>
</dbReference>
<gene>
    <name evidence="12 17" type="primary">serS</name>
    <name evidence="17" type="ORF">NLF92_00555</name>
</gene>
<dbReference type="PIRSF" id="PIRSF001529">
    <property type="entry name" value="Ser-tRNA-synth_IIa"/>
    <property type="match status" value="1"/>
</dbReference>
<dbReference type="InterPro" id="IPR015866">
    <property type="entry name" value="Ser-tRNA-synth_1_N"/>
</dbReference>
<feature type="binding site" evidence="12">
    <location>
        <position position="390"/>
    </location>
    <ligand>
        <name>L-serine</name>
        <dbReference type="ChEBI" id="CHEBI:33384"/>
    </ligand>
</feature>
<evidence type="ECO:0000313" key="17">
    <source>
        <dbReference type="EMBL" id="MCP3427437.1"/>
    </source>
</evidence>
<dbReference type="Proteomes" id="UP001165413">
    <property type="component" value="Unassembled WGS sequence"/>
</dbReference>
<dbReference type="AlphaFoldDB" id="A0AA41WVP1"/>
<feature type="coiled-coil region" evidence="15">
    <location>
        <begin position="75"/>
        <end position="102"/>
    </location>
</feature>
<dbReference type="PROSITE" id="PS50862">
    <property type="entry name" value="AA_TRNA_LIGASE_II"/>
    <property type="match status" value="1"/>
</dbReference>
<evidence type="ECO:0000256" key="2">
    <source>
        <dbReference type="ARBA" id="ARBA00005045"/>
    </source>
</evidence>
<dbReference type="Pfam" id="PF00587">
    <property type="entry name" value="tRNA-synt_2b"/>
    <property type="match status" value="1"/>
</dbReference>
<keyword evidence="18" id="KW-1185">Reference proteome</keyword>
<dbReference type="InterPro" id="IPR045864">
    <property type="entry name" value="aa-tRNA-synth_II/BPL/LPL"/>
</dbReference>
<dbReference type="InterPro" id="IPR002314">
    <property type="entry name" value="aa-tRNA-synt_IIb"/>
</dbReference>
<evidence type="ECO:0000256" key="10">
    <source>
        <dbReference type="ARBA" id="ARBA00047929"/>
    </source>
</evidence>
<evidence type="ECO:0000256" key="5">
    <source>
        <dbReference type="ARBA" id="ARBA00022598"/>
    </source>
</evidence>
<evidence type="ECO:0000313" key="18">
    <source>
        <dbReference type="Proteomes" id="UP001165413"/>
    </source>
</evidence>
<accession>A0AA41WVP1</accession>
<dbReference type="SUPFAM" id="SSF55681">
    <property type="entry name" value="Class II aaRS and biotin synthetases"/>
    <property type="match status" value="1"/>
</dbReference>
<sequence>MLDPKRFRDDLTDTAERLASRGFTLDVAKLNALESRRKVLQAATQDLQNERNVRSKSIGKAKASGEDIAPLLAEVSDLGTKLDAAKAELAELLNELSSITAGVPNIPDDVVPVGVDENDNQEIFRFGEPKAFSFAPQDHVEVASRLSNGLDFATATKLTGSRFVVMHGYVAQMHRALAQFMLSMHTTEHGYQEVYVPYLVNHESLYGTGQLPKFGEDLFHTQPATEEGQGLSLIPTAEVPLTNIVRDSILEEAQLPLKMTAHTPCFRSEAGSYGRDTKGLIRQHQFDKVELVQIVQPEESFAALEELTQHAENILQALELPYRKMLLCTGDMGFGACKTYDLEVWLPAQDTYREISSCSNMLDFQARRMQARYRSKDAKKPELVHTLNGSGLAVGRTLVAILENYQNEDGSVTVPEVLRPLMNGLSVIPVA</sequence>
<keyword evidence="15" id="KW-0175">Coiled coil</keyword>
<keyword evidence="7 12" id="KW-0067">ATP-binding</keyword>
<evidence type="ECO:0000256" key="11">
    <source>
        <dbReference type="ARBA" id="ARBA00048823"/>
    </source>
</evidence>
<dbReference type="InterPro" id="IPR002317">
    <property type="entry name" value="Ser-tRNA-ligase_type_1"/>
</dbReference>
<comment type="catalytic activity">
    <reaction evidence="11 12">
        <text>tRNA(Ser) + L-serine + ATP = L-seryl-tRNA(Ser) + AMP + diphosphate + H(+)</text>
        <dbReference type="Rhea" id="RHEA:12292"/>
        <dbReference type="Rhea" id="RHEA-COMP:9669"/>
        <dbReference type="Rhea" id="RHEA-COMP:9703"/>
        <dbReference type="ChEBI" id="CHEBI:15378"/>
        <dbReference type="ChEBI" id="CHEBI:30616"/>
        <dbReference type="ChEBI" id="CHEBI:33019"/>
        <dbReference type="ChEBI" id="CHEBI:33384"/>
        <dbReference type="ChEBI" id="CHEBI:78442"/>
        <dbReference type="ChEBI" id="CHEBI:78533"/>
        <dbReference type="ChEBI" id="CHEBI:456215"/>
        <dbReference type="EC" id="6.1.1.11"/>
    </reaction>
</comment>
<evidence type="ECO:0000256" key="3">
    <source>
        <dbReference type="ARBA" id="ARBA00010728"/>
    </source>
</evidence>
<comment type="function">
    <text evidence="12">Catalyzes the attachment of serine to tRNA(Ser). Is also able to aminoacylate tRNA(Sec) with serine, to form the misacylated tRNA L-seryl-tRNA(Sec), which will be further converted into selenocysteinyl-tRNA(Sec).</text>
</comment>
<evidence type="ECO:0000256" key="12">
    <source>
        <dbReference type="HAMAP-Rule" id="MF_00176"/>
    </source>
</evidence>
<feature type="binding site" evidence="12">
    <location>
        <begin position="236"/>
        <end position="238"/>
    </location>
    <ligand>
        <name>L-serine</name>
        <dbReference type="ChEBI" id="CHEBI:33384"/>
    </ligand>
</feature>
<protein>
    <recommendedName>
        <fullName evidence="12">Serine--tRNA ligase</fullName>
        <ecNumber evidence="12">6.1.1.11</ecNumber>
    </recommendedName>
    <alternativeName>
        <fullName evidence="12">Seryl-tRNA synthetase</fullName>
        <shortName evidence="12">SerRS</shortName>
    </alternativeName>
    <alternativeName>
        <fullName evidence="12">Seryl-tRNA(Ser/Sec) synthetase</fullName>
    </alternativeName>
</protein>
<keyword evidence="4 12" id="KW-0963">Cytoplasm</keyword>
<dbReference type="RefSeq" id="WP_254097786.1">
    <property type="nucleotide sequence ID" value="NZ_JANATA010000001.1"/>
</dbReference>
<dbReference type="Gene3D" id="1.10.287.40">
    <property type="entry name" value="Serine-tRNA synthetase, tRNA binding domain"/>
    <property type="match status" value="1"/>
</dbReference>
<keyword evidence="5 12" id="KW-0436">Ligase</keyword>
<reference evidence="17" key="1">
    <citation type="submission" date="2022-07" db="EMBL/GenBank/DDBJ databases">
        <title>Characterization of the Novel Bacterium Alteromonas immobilis LMIT006 and Alteromonas gregis LMIT007.</title>
        <authorList>
            <person name="Lin X."/>
        </authorList>
    </citation>
    <scope>NUCLEOTIDE SEQUENCE</scope>
    <source>
        <strain evidence="17">LMIT007</strain>
    </source>
</reference>
<evidence type="ECO:0000256" key="8">
    <source>
        <dbReference type="ARBA" id="ARBA00022917"/>
    </source>
</evidence>
<dbReference type="InterPro" id="IPR033729">
    <property type="entry name" value="SerRS_core"/>
</dbReference>
<dbReference type="EMBL" id="JANATA010000001">
    <property type="protein sequence ID" value="MCP3427437.1"/>
    <property type="molecule type" value="Genomic_DNA"/>
</dbReference>
<evidence type="ECO:0000259" key="16">
    <source>
        <dbReference type="PROSITE" id="PS50862"/>
    </source>
</evidence>
<dbReference type="Pfam" id="PF02403">
    <property type="entry name" value="Seryl_tRNA_N"/>
    <property type="match status" value="1"/>
</dbReference>
<dbReference type="SUPFAM" id="SSF46589">
    <property type="entry name" value="tRNA-binding arm"/>
    <property type="match status" value="1"/>
</dbReference>
<dbReference type="GO" id="GO:0004828">
    <property type="term" value="F:serine-tRNA ligase activity"/>
    <property type="evidence" value="ECO:0007669"/>
    <property type="project" value="UniProtKB-UniRule"/>
</dbReference>
<dbReference type="GO" id="GO:0005737">
    <property type="term" value="C:cytoplasm"/>
    <property type="evidence" value="ECO:0007669"/>
    <property type="project" value="UniProtKB-SubCell"/>
</dbReference>
<evidence type="ECO:0000256" key="4">
    <source>
        <dbReference type="ARBA" id="ARBA00022490"/>
    </source>
</evidence>